<evidence type="ECO:0000313" key="9">
    <source>
        <dbReference type="EMBL" id="RUS77392.1"/>
    </source>
</evidence>
<sequence>MQRRQATLKEKLSEHYRKRDFKAKKQTASTAGVVFFLCMLVTLVLEGLVVLLPRYYTSDDGSMASGYRLSQLLAVWLFLATAANWYNTYYDVANRVTKEMKAAHYPSSSETPPGWKNCPLCMLDAPPRSHHCSLCNYCILKRDHHCFVTGSCVGYHNQRTFVVFCIYTLISTTWAAFLQISYLNQDLPISTYWASFYFPLAGLWQYLAGAVPFLNFFILVHLCCTLVSFGLVVFFLFWQLVIIARGQTSFEAWKQISIYRRRAVLNNFQDVFGQLTNFLLCLVVPLRLPMPADGIKWVIEPKEEKGH</sequence>
<dbReference type="STRING" id="188477.A0A3S0ZX23"/>
<evidence type="ECO:0000313" key="10">
    <source>
        <dbReference type="Proteomes" id="UP000271974"/>
    </source>
</evidence>
<keyword evidence="5 7" id="KW-0472">Membrane</keyword>
<comment type="subcellular location">
    <subcellularLocation>
        <location evidence="1">Membrane</location>
        <topology evidence="1">Multi-pass membrane protein</topology>
    </subcellularLocation>
</comment>
<keyword evidence="4 7" id="KW-1133">Transmembrane helix</keyword>
<comment type="caution">
    <text evidence="9">The sequence shown here is derived from an EMBL/GenBank/DDBJ whole genome shotgun (WGS) entry which is preliminary data.</text>
</comment>
<keyword evidence="6 7" id="KW-0012">Acyltransferase</keyword>
<dbReference type="PROSITE" id="PS50216">
    <property type="entry name" value="DHHC"/>
    <property type="match status" value="1"/>
</dbReference>
<evidence type="ECO:0000256" key="1">
    <source>
        <dbReference type="ARBA" id="ARBA00004141"/>
    </source>
</evidence>
<protein>
    <recommendedName>
        <fullName evidence="7">Palmitoyltransferase</fullName>
        <ecNumber evidence="7">2.3.1.225</ecNumber>
    </recommendedName>
</protein>
<dbReference type="Proteomes" id="UP000271974">
    <property type="component" value="Unassembled WGS sequence"/>
</dbReference>
<dbReference type="EC" id="2.3.1.225" evidence="7"/>
<feature type="transmembrane region" description="Helical" evidence="7">
    <location>
        <begin position="214"/>
        <end position="238"/>
    </location>
</feature>
<dbReference type="EMBL" id="RQTK01000584">
    <property type="protein sequence ID" value="RUS77392.1"/>
    <property type="molecule type" value="Genomic_DNA"/>
</dbReference>
<dbReference type="OrthoDB" id="302728at2759"/>
<keyword evidence="3 7" id="KW-0812">Transmembrane</keyword>
<comment type="similarity">
    <text evidence="7">Belongs to the DHHC palmitoyltransferase family.</text>
</comment>
<proteinExistence type="inferred from homology"/>
<dbReference type="AlphaFoldDB" id="A0A3S0ZX23"/>
<feature type="transmembrane region" description="Helical" evidence="7">
    <location>
        <begin position="72"/>
        <end position="90"/>
    </location>
</feature>
<organism evidence="9 10">
    <name type="scientific">Elysia chlorotica</name>
    <name type="common">Eastern emerald elysia</name>
    <name type="synonym">Sea slug</name>
    <dbReference type="NCBI Taxonomy" id="188477"/>
    <lineage>
        <taxon>Eukaryota</taxon>
        <taxon>Metazoa</taxon>
        <taxon>Spiralia</taxon>
        <taxon>Lophotrochozoa</taxon>
        <taxon>Mollusca</taxon>
        <taxon>Gastropoda</taxon>
        <taxon>Heterobranchia</taxon>
        <taxon>Euthyneura</taxon>
        <taxon>Panpulmonata</taxon>
        <taxon>Sacoglossa</taxon>
        <taxon>Placobranchoidea</taxon>
        <taxon>Plakobranchidae</taxon>
        <taxon>Elysia</taxon>
    </lineage>
</organism>
<feature type="transmembrane region" description="Helical" evidence="7">
    <location>
        <begin position="27"/>
        <end position="52"/>
    </location>
</feature>
<evidence type="ECO:0000256" key="2">
    <source>
        <dbReference type="ARBA" id="ARBA00022679"/>
    </source>
</evidence>
<dbReference type="Pfam" id="PF01529">
    <property type="entry name" value="DHHC"/>
    <property type="match status" value="1"/>
</dbReference>
<name>A0A3S0ZX23_ELYCH</name>
<evidence type="ECO:0000259" key="8">
    <source>
        <dbReference type="Pfam" id="PF01529"/>
    </source>
</evidence>
<dbReference type="InterPro" id="IPR039859">
    <property type="entry name" value="PFA4/ZDH16/20/ERF2-like"/>
</dbReference>
<dbReference type="PANTHER" id="PTHR12246">
    <property type="entry name" value="PALMITOYLTRANSFERASE ZDHHC16"/>
    <property type="match status" value="1"/>
</dbReference>
<feature type="transmembrane region" description="Helical" evidence="7">
    <location>
        <begin position="161"/>
        <end position="183"/>
    </location>
</feature>
<reference evidence="9 10" key="1">
    <citation type="submission" date="2019-01" db="EMBL/GenBank/DDBJ databases">
        <title>A draft genome assembly of the solar-powered sea slug Elysia chlorotica.</title>
        <authorList>
            <person name="Cai H."/>
            <person name="Li Q."/>
            <person name="Fang X."/>
            <person name="Li J."/>
            <person name="Curtis N.E."/>
            <person name="Altenburger A."/>
            <person name="Shibata T."/>
            <person name="Feng M."/>
            <person name="Maeda T."/>
            <person name="Schwartz J.A."/>
            <person name="Shigenobu S."/>
            <person name="Lundholm N."/>
            <person name="Nishiyama T."/>
            <person name="Yang H."/>
            <person name="Hasebe M."/>
            <person name="Li S."/>
            <person name="Pierce S.K."/>
            <person name="Wang J."/>
        </authorList>
    </citation>
    <scope>NUCLEOTIDE SEQUENCE [LARGE SCALE GENOMIC DNA]</scope>
    <source>
        <strain evidence="9">EC2010</strain>
        <tissue evidence="9">Whole organism of an adult</tissue>
    </source>
</reference>
<keyword evidence="2 7" id="KW-0808">Transferase</keyword>
<evidence type="ECO:0000256" key="3">
    <source>
        <dbReference type="ARBA" id="ARBA00022692"/>
    </source>
</evidence>
<comment type="domain">
    <text evidence="7">The DHHC domain is required for palmitoyltransferase activity.</text>
</comment>
<accession>A0A3S0ZX23</accession>
<comment type="catalytic activity">
    <reaction evidence="7">
        <text>L-cysteinyl-[protein] + hexadecanoyl-CoA = S-hexadecanoyl-L-cysteinyl-[protein] + CoA</text>
        <dbReference type="Rhea" id="RHEA:36683"/>
        <dbReference type="Rhea" id="RHEA-COMP:10131"/>
        <dbReference type="Rhea" id="RHEA-COMP:11032"/>
        <dbReference type="ChEBI" id="CHEBI:29950"/>
        <dbReference type="ChEBI" id="CHEBI:57287"/>
        <dbReference type="ChEBI" id="CHEBI:57379"/>
        <dbReference type="ChEBI" id="CHEBI:74151"/>
        <dbReference type="EC" id="2.3.1.225"/>
    </reaction>
</comment>
<keyword evidence="10" id="KW-1185">Reference proteome</keyword>
<dbReference type="GO" id="GO:0019706">
    <property type="term" value="F:protein-cysteine S-palmitoyltransferase activity"/>
    <property type="evidence" value="ECO:0007669"/>
    <property type="project" value="UniProtKB-EC"/>
</dbReference>
<dbReference type="InterPro" id="IPR001594">
    <property type="entry name" value="Palmitoyltrfase_DHHC"/>
</dbReference>
<evidence type="ECO:0000256" key="6">
    <source>
        <dbReference type="ARBA" id="ARBA00023315"/>
    </source>
</evidence>
<dbReference type="GO" id="GO:0016020">
    <property type="term" value="C:membrane"/>
    <property type="evidence" value="ECO:0007669"/>
    <property type="project" value="UniProtKB-SubCell"/>
</dbReference>
<feature type="domain" description="Palmitoyltransferase DHHC" evidence="8">
    <location>
        <begin position="116"/>
        <end position="255"/>
    </location>
</feature>
<gene>
    <name evidence="9" type="ORF">EGW08_014838</name>
</gene>
<evidence type="ECO:0000256" key="5">
    <source>
        <dbReference type="ARBA" id="ARBA00023136"/>
    </source>
</evidence>
<evidence type="ECO:0000256" key="7">
    <source>
        <dbReference type="RuleBase" id="RU079119"/>
    </source>
</evidence>
<evidence type="ECO:0000256" key="4">
    <source>
        <dbReference type="ARBA" id="ARBA00022989"/>
    </source>
</evidence>